<name>A0AAU9XDM1_9CNID</name>
<sequence>MVMDKQQYHDKALSLLNDKSTYAALTSDPTSKTQKKLNKMLLDLKKAGKISDSTYKMFYSSDGLCPRFYGLPKIHKPGISLRPIVSFVVILREFCRLLLGILITLSKIPANFRIL</sequence>
<comment type="caution">
    <text evidence="1">The sequence shown here is derived from an EMBL/GenBank/DDBJ whole genome shotgun (WGS) entry which is preliminary data.</text>
</comment>
<keyword evidence="2" id="KW-1185">Reference proteome</keyword>
<dbReference type="AlphaFoldDB" id="A0AAU9XDM1"/>
<dbReference type="EMBL" id="CALNXJ010000040">
    <property type="protein sequence ID" value="CAH3145020.1"/>
    <property type="molecule type" value="Genomic_DNA"/>
</dbReference>
<evidence type="ECO:0000313" key="1">
    <source>
        <dbReference type="EMBL" id="CAH3145020.1"/>
    </source>
</evidence>
<reference evidence="1 2" key="1">
    <citation type="submission" date="2022-05" db="EMBL/GenBank/DDBJ databases">
        <authorList>
            <consortium name="Genoscope - CEA"/>
            <person name="William W."/>
        </authorList>
    </citation>
    <scope>NUCLEOTIDE SEQUENCE [LARGE SCALE GENOMIC DNA]</scope>
</reference>
<protein>
    <submittedName>
        <fullName evidence="1">Uncharacterized protein</fullName>
    </submittedName>
</protein>
<proteinExistence type="predicted"/>
<accession>A0AAU9XDM1</accession>
<evidence type="ECO:0000313" key="2">
    <source>
        <dbReference type="Proteomes" id="UP001159428"/>
    </source>
</evidence>
<gene>
    <name evidence="1" type="ORF">PMEA_00022575</name>
</gene>
<dbReference type="Proteomes" id="UP001159428">
    <property type="component" value="Unassembled WGS sequence"/>
</dbReference>
<organism evidence="1 2">
    <name type="scientific">Pocillopora meandrina</name>
    <dbReference type="NCBI Taxonomy" id="46732"/>
    <lineage>
        <taxon>Eukaryota</taxon>
        <taxon>Metazoa</taxon>
        <taxon>Cnidaria</taxon>
        <taxon>Anthozoa</taxon>
        <taxon>Hexacorallia</taxon>
        <taxon>Scleractinia</taxon>
        <taxon>Astrocoeniina</taxon>
        <taxon>Pocilloporidae</taxon>
        <taxon>Pocillopora</taxon>
    </lineage>
</organism>